<dbReference type="GO" id="GO:0016020">
    <property type="term" value="C:membrane"/>
    <property type="evidence" value="ECO:0007669"/>
    <property type="project" value="TreeGrafter"/>
</dbReference>
<dbReference type="GO" id="GO:0046464">
    <property type="term" value="P:acylglycerol catabolic process"/>
    <property type="evidence" value="ECO:0007669"/>
    <property type="project" value="TreeGrafter"/>
</dbReference>
<sequence length="279" mass="30527">MTADTHLTAPTRFVEANGIRYAYRRFGSETGTPLVLLQHFRGGLDNWDPLVTDGLAKGRPVILFNNAGVASSSGETPDTIDAMGDHVTAFVNALGLSQVDVLGFSIGGYVAQAFAVRHPHLVRKLVLVGTGPRHGEPPTDPRVLQVAGNPAPNLDDFLFLFFAPTETSQAAGKAFWERRHLRQDQDPPSSLQTAKAQVTAIMEWRQLRGERYAYLKTIRQPTLVVNGNNDVMVPTINSFTLSQHIPNAQLIVYPDSGHGSQFQYPALFVAHTQLFLDAA</sequence>
<dbReference type="AlphaFoldDB" id="A0A6A7Z8P4"/>
<dbReference type="Gene3D" id="3.40.50.1820">
    <property type="entry name" value="alpha/beta hydrolase"/>
    <property type="match status" value="1"/>
</dbReference>
<dbReference type="Proteomes" id="UP000470186">
    <property type="component" value="Unassembled WGS sequence"/>
</dbReference>
<dbReference type="InterPro" id="IPR050266">
    <property type="entry name" value="AB_hydrolase_sf"/>
</dbReference>
<dbReference type="EMBL" id="WIVV01000016">
    <property type="protein sequence ID" value="MQU42041.1"/>
    <property type="molecule type" value="Genomic_DNA"/>
</dbReference>
<feature type="domain" description="AB hydrolase-1" evidence="1">
    <location>
        <begin position="33"/>
        <end position="263"/>
    </location>
</feature>
<dbReference type="EMBL" id="WIVX01000189">
    <property type="protein sequence ID" value="MQU34532.1"/>
    <property type="molecule type" value="Genomic_DNA"/>
</dbReference>
<evidence type="ECO:0000313" key="5">
    <source>
        <dbReference type="Proteomes" id="UP000447574"/>
    </source>
</evidence>
<organism evidence="4 6">
    <name type="scientific">Pseudomonas helleri</name>
    <dbReference type="NCBI Taxonomy" id="1608996"/>
    <lineage>
        <taxon>Bacteria</taxon>
        <taxon>Pseudomonadati</taxon>
        <taxon>Pseudomonadota</taxon>
        <taxon>Gammaproteobacteria</taxon>
        <taxon>Pseudomonadales</taxon>
        <taxon>Pseudomonadaceae</taxon>
        <taxon>Pseudomonas</taxon>
    </lineage>
</organism>
<dbReference type="InterPro" id="IPR029058">
    <property type="entry name" value="AB_hydrolase_fold"/>
</dbReference>
<name>A0A6A7Z8P4_9PSED</name>
<gene>
    <name evidence="4" type="ORF">GHO28_05865</name>
    <name evidence="3" type="ORF">GHO30_24690</name>
    <name evidence="2" type="ORF">GHO37_11315</name>
</gene>
<keyword evidence="4" id="KW-0378">Hydrolase</keyword>
<comment type="caution">
    <text evidence="4">The sequence shown here is derived from an EMBL/GenBank/DDBJ whole genome shotgun (WGS) entry which is preliminary data.</text>
</comment>
<dbReference type="InterPro" id="IPR000073">
    <property type="entry name" value="AB_hydrolase_1"/>
</dbReference>
<evidence type="ECO:0000313" key="7">
    <source>
        <dbReference type="Proteomes" id="UP000470186"/>
    </source>
</evidence>
<protein>
    <submittedName>
        <fullName evidence="4">Alpha/beta fold hydrolase</fullName>
    </submittedName>
</protein>
<reference evidence="5 6" key="1">
    <citation type="submission" date="2019-10" db="EMBL/GenBank/DDBJ databases">
        <title>Evaluation of single-gene subtyping targets for Pseudomonas.</title>
        <authorList>
            <person name="Reichler S.J."/>
            <person name="Orsi R.H."/>
            <person name="Wiedmann M."/>
            <person name="Martin N.H."/>
            <person name="Murphy S.I."/>
        </authorList>
    </citation>
    <scope>NUCLEOTIDE SEQUENCE [LARGE SCALE GENOMIC DNA]</scope>
    <source>
        <strain evidence="4 6">FSL R10-1876</strain>
        <strain evidence="3 7">FSL R10-2107</strain>
        <strain evidence="2 5">FSL R10-2932</strain>
    </source>
</reference>
<dbReference type="Proteomes" id="UP000447574">
    <property type="component" value="Unassembled WGS sequence"/>
</dbReference>
<evidence type="ECO:0000313" key="3">
    <source>
        <dbReference type="EMBL" id="MQU34532.1"/>
    </source>
</evidence>
<accession>A0A6A7Z8P4</accession>
<dbReference type="RefSeq" id="WP_048389278.1">
    <property type="nucleotide sequence ID" value="NZ_CP181271.1"/>
</dbReference>
<evidence type="ECO:0000313" key="2">
    <source>
        <dbReference type="EMBL" id="MQT74889.1"/>
    </source>
</evidence>
<evidence type="ECO:0000313" key="6">
    <source>
        <dbReference type="Proteomes" id="UP000466863"/>
    </source>
</evidence>
<dbReference type="SUPFAM" id="SSF53474">
    <property type="entry name" value="alpha/beta-Hydrolases"/>
    <property type="match status" value="1"/>
</dbReference>
<keyword evidence="7" id="KW-1185">Reference proteome</keyword>
<dbReference type="PRINTS" id="PR00111">
    <property type="entry name" value="ABHYDROLASE"/>
</dbReference>
<evidence type="ECO:0000259" key="1">
    <source>
        <dbReference type="Pfam" id="PF00561"/>
    </source>
</evidence>
<dbReference type="Proteomes" id="UP000466863">
    <property type="component" value="Unassembled WGS sequence"/>
</dbReference>
<dbReference type="EMBL" id="WIWF01000034">
    <property type="protein sequence ID" value="MQT74889.1"/>
    <property type="molecule type" value="Genomic_DNA"/>
</dbReference>
<proteinExistence type="predicted"/>
<dbReference type="PANTHER" id="PTHR43798:SF5">
    <property type="entry name" value="MONOACYLGLYCEROL LIPASE ABHD6"/>
    <property type="match status" value="1"/>
</dbReference>
<dbReference type="PANTHER" id="PTHR43798">
    <property type="entry name" value="MONOACYLGLYCEROL LIPASE"/>
    <property type="match status" value="1"/>
</dbReference>
<dbReference type="Pfam" id="PF00561">
    <property type="entry name" value="Abhydrolase_1"/>
    <property type="match status" value="1"/>
</dbReference>
<dbReference type="GO" id="GO:0047372">
    <property type="term" value="F:monoacylglycerol lipase activity"/>
    <property type="evidence" value="ECO:0007669"/>
    <property type="project" value="TreeGrafter"/>
</dbReference>
<evidence type="ECO:0000313" key="4">
    <source>
        <dbReference type="EMBL" id="MQU42041.1"/>
    </source>
</evidence>